<dbReference type="PROSITE" id="PS00061">
    <property type="entry name" value="ADH_SHORT"/>
    <property type="match status" value="1"/>
</dbReference>
<protein>
    <recommendedName>
        <fullName evidence="7">Short-chain dehydrogenase</fullName>
    </recommendedName>
</protein>
<dbReference type="PRINTS" id="PR00080">
    <property type="entry name" value="SDRFAMILY"/>
</dbReference>
<accession>A0A1N6WZZ8</accession>
<dbReference type="PRINTS" id="PR00081">
    <property type="entry name" value="GDHRDH"/>
</dbReference>
<proteinExistence type="inferred from homology"/>
<dbReference type="GO" id="GO:0016491">
    <property type="term" value="F:oxidoreductase activity"/>
    <property type="evidence" value="ECO:0007669"/>
    <property type="project" value="UniProtKB-KW"/>
</dbReference>
<dbReference type="OrthoDB" id="9808814at2"/>
<dbReference type="Proteomes" id="UP000185924">
    <property type="component" value="Unassembled WGS sequence"/>
</dbReference>
<dbReference type="Pfam" id="PF00106">
    <property type="entry name" value="adh_short"/>
    <property type="match status" value="1"/>
</dbReference>
<comment type="similarity">
    <text evidence="2 4">Belongs to the short-chain dehydrogenases/reductases (SDR) family.</text>
</comment>
<comment type="subcellular location">
    <subcellularLocation>
        <location evidence="1">Endoplasmic reticulum</location>
    </subcellularLocation>
</comment>
<name>A0A1N6WZZ8_9BACT</name>
<sequence>MIPEKTYTLITGASAGIGQAMATECAARGQHLILVALQDSGLVQTATSLREQFGVDVKTIELNLIAPNAIQYLYDWCHEQGLSINVLINNAGIGNYSYFQESSLEDYLQMIQLNVNAVVALTHLFIPKLREHESAYILNVGSFASLMPLPYKSVYAATKSFVLTFSRSLQMELEPYNIHVSCLCPGPTSTKTMRKRNQHIKKGKGILTKTPEEVARQAIDGLYKDKGLIIPGWKNRFMIRVGRILPFSVKSYILKKIFKQGVEEDIVDATPPATTPRKKGRVTL</sequence>
<evidence type="ECO:0000313" key="6">
    <source>
        <dbReference type="Proteomes" id="UP000185924"/>
    </source>
</evidence>
<organism evidence="5 6">
    <name type="scientific">Pontibacter lucknowensis</name>
    <dbReference type="NCBI Taxonomy" id="1077936"/>
    <lineage>
        <taxon>Bacteria</taxon>
        <taxon>Pseudomonadati</taxon>
        <taxon>Bacteroidota</taxon>
        <taxon>Cytophagia</taxon>
        <taxon>Cytophagales</taxon>
        <taxon>Hymenobacteraceae</taxon>
        <taxon>Pontibacter</taxon>
    </lineage>
</organism>
<dbReference type="PIRSF" id="PIRSF000126">
    <property type="entry name" value="11-beta-HSD1"/>
    <property type="match status" value="1"/>
</dbReference>
<dbReference type="STRING" id="1077936.SAMN05421545_1849"/>
<gene>
    <name evidence="5" type="ORF">SAMN05421545_1849</name>
</gene>
<evidence type="ECO:0000256" key="2">
    <source>
        <dbReference type="ARBA" id="ARBA00006484"/>
    </source>
</evidence>
<evidence type="ECO:0000256" key="1">
    <source>
        <dbReference type="ARBA" id="ARBA00004240"/>
    </source>
</evidence>
<keyword evidence="3" id="KW-0560">Oxidoreductase</keyword>
<dbReference type="SUPFAM" id="SSF51735">
    <property type="entry name" value="NAD(P)-binding Rossmann-fold domains"/>
    <property type="match status" value="1"/>
</dbReference>
<dbReference type="RefSeq" id="WP_076421855.1">
    <property type="nucleotide sequence ID" value="NZ_FTNM01000002.1"/>
</dbReference>
<reference evidence="6" key="1">
    <citation type="submission" date="2017-01" db="EMBL/GenBank/DDBJ databases">
        <authorList>
            <person name="Varghese N."/>
            <person name="Submissions S."/>
        </authorList>
    </citation>
    <scope>NUCLEOTIDE SEQUENCE [LARGE SCALE GENOMIC DNA]</scope>
    <source>
        <strain evidence="6">DM9</strain>
    </source>
</reference>
<dbReference type="InterPro" id="IPR051019">
    <property type="entry name" value="VLCFA-Steroid_DH"/>
</dbReference>
<dbReference type="AlphaFoldDB" id="A0A1N6WZZ8"/>
<evidence type="ECO:0008006" key="7">
    <source>
        <dbReference type="Google" id="ProtNLM"/>
    </source>
</evidence>
<dbReference type="PANTHER" id="PTHR43899">
    <property type="entry name" value="RH59310P"/>
    <property type="match status" value="1"/>
</dbReference>
<dbReference type="PANTHER" id="PTHR43899:SF13">
    <property type="entry name" value="RH59310P"/>
    <property type="match status" value="1"/>
</dbReference>
<evidence type="ECO:0000313" key="5">
    <source>
        <dbReference type="EMBL" id="SIQ95633.1"/>
    </source>
</evidence>
<dbReference type="Gene3D" id="3.40.50.720">
    <property type="entry name" value="NAD(P)-binding Rossmann-like Domain"/>
    <property type="match status" value="1"/>
</dbReference>
<evidence type="ECO:0000256" key="3">
    <source>
        <dbReference type="ARBA" id="ARBA00023002"/>
    </source>
</evidence>
<evidence type="ECO:0000256" key="4">
    <source>
        <dbReference type="RuleBase" id="RU000363"/>
    </source>
</evidence>
<dbReference type="EMBL" id="FTNM01000002">
    <property type="protein sequence ID" value="SIQ95633.1"/>
    <property type="molecule type" value="Genomic_DNA"/>
</dbReference>
<dbReference type="InterPro" id="IPR020904">
    <property type="entry name" value="Sc_DH/Rdtase_CS"/>
</dbReference>
<keyword evidence="6" id="KW-1185">Reference proteome</keyword>
<dbReference type="InterPro" id="IPR002347">
    <property type="entry name" value="SDR_fam"/>
</dbReference>
<dbReference type="InterPro" id="IPR036291">
    <property type="entry name" value="NAD(P)-bd_dom_sf"/>
</dbReference>